<evidence type="ECO:0000313" key="3">
    <source>
        <dbReference type="Proteomes" id="UP000789833"/>
    </source>
</evidence>
<dbReference type="EMBL" id="CAKJTJ010000009">
    <property type="protein sequence ID" value="CAG9621329.1"/>
    <property type="molecule type" value="Genomic_DNA"/>
</dbReference>
<gene>
    <name evidence="2" type="ORF">BACCIP111883_02101</name>
</gene>
<sequence>MVRFMCVLLSFILLAGCMVETKASEPTLQITNLSVIMDDNEDGTVHYAHYSMILTYNETLKLDEATLEPLAAGWIEERMLDHEIELAEVVTSGELKLEGKVIFDATDLTKDEMVSFEEQEETIQGVIFESKSGAMYQAVIIDDETKLRKIGK</sequence>
<protein>
    <submittedName>
        <fullName evidence="2">Uncharacterized protein</fullName>
    </submittedName>
</protein>
<feature type="chain" id="PRO_5046495951" evidence="1">
    <location>
        <begin position="24"/>
        <end position="152"/>
    </location>
</feature>
<accession>A0ABN8A8C0</accession>
<keyword evidence="1" id="KW-0732">Signal</keyword>
<comment type="caution">
    <text evidence="2">The sequence shown here is derived from an EMBL/GenBank/DDBJ whole genome shotgun (WGS) entry which is preliminary data.</text>
</comment>
<proteinExistence type="predicted"/>
<dbReference type="Proteomes" id="UP000789833">
    <property type="component" value="Unassembled WGS sequence"/>
</dbReference>
<feature type="signal peptide" evidence="1">
    <location>
        <begin position="1"/>
        <end position="23"/>
    </location>
</feature>
<organism evidence="2 3">
    <name type="scientific">Sutcliffiella rhizosphaerae</name>
    <dbReference type="NCBI Taxonomy" id="2880967"/>
    <lineage>
        <taxon>Bacteria</taxon>
        <taxon>Bacillati</taxon>
        <taxon>Bacillota</taxon>
        <taxon>Bacilli</taxon>
        <taxon>Bacillales</taxon>
        <taxon>Bacillaceae</taxon>
        <taxon>Sutcliffiella</taxon>
    </lineage>
</organism>
<reference evidence="2 3" key="1">
    <citation type="submission" date="2021-10" db="EMBL/GenBank/DDBJ databases">
        <authorList>
            <person name="Criscuolo A."/>
        </authorList>
    </citation>
    <scope>NUCLEOTIDE SEQUENCE [LARGE SCALE GENOMIC DNA]</scope>
    <source>
        <strain evidence="3">CIP 111883</strain>
    </source>
</reference>
<evidence type="ECO:0000313" key="2">
    <source>
        <dbReference type="EMBL" id="CAG9621329.1"/>
    </source>
</evidence>
<evidence type="ECO:0000256" key="1">
    <source>
        <dbReference type="SAM" id="SignalP"/>
    </source>
</evidence>
<name>A0ABN8A8C0_9BACI</name>
<dbReference type="RefSeq" id="WP_230501221.1">
    <property type="nucleotide sequence ID" value="NZ_CAKJTJ010000009.1"/>
</dbReference>
<dbReference type="PROSITE" id="PS51257">
    <property type="entry name" value="PROKAR_LIPOPROTEIN"/>
    <property type="match status" value="1"/>
</dbReference>
<keyword evidence="3" id="KW-1185">Reference proteome</keyword>